<proteinExistence type="inferred from homology"/>
<keyword evidence="3 7" id="KW-0560">Oxidoreductase</keyword>
<gene>
    <name evidence="8" type="ORF">L207DRAFT_388007</name>
</gene>
<dbReference type="STRING" id="1149755.A0A2J6QU14"/>
<dbReference type="InterPro" id="IPR001128">
    <property type="entry name" value="Cyt_P450"/>
</dbReference>
<evidence type="ECO:0000256" key="1">
    <source>
        <dbReference type="ARBA" id="ARBA00010617"/>
    </source>
</evidence>
<reference evidence="8 9" key="1">
    <citation type="submission" date="2016-04" db="EMBL/GenBank/DDBJ databases">
        <title>A degradative enzymes factory behind the ericoid mycorrhizal symbiosis.</title>
        <authorList>
            <consortium name="DOE Joint Genome Institute"/>
            <person name="Martino E."/>
            <person name="Morin E."/>
            <person name="Grelet G."/>
            <person name="Kuo A."/>
            <person name="Kohler A."/>
            <person name="Daghino S."/>
            <person name="Barry K."/>
            <person name="Choi C."/>
            <person name="Cichocki N."/>
            <person name="Clum A."/>
            <person name="Copeland A."/>
            <person name="Hainaut M."/>
            <person name="Haridas S."/>
            <person name="Labutti K."/>
            <person name="Lindquist E."/>
            <person name="Lipzen A."/>
            <person name="Khouja H.-R."/>
            <person name="Murat C."/>
            <person name="Ohm R."/>
            <person name="Olson A."/>
            <person name="Spatafora J."/>
            <person name="Veneault-Fourrey C."/>
            <person name="Henrissat B."/>
            <person name="Grigoriev I."/>
            <person name="Martin F."/>
            <person name="Perotto S."/>
        </authorList>
    </citation>
    <scope>NUCLEOTIDE SEQUENCE [LARGE SCALE GENOMIC DNA]</scope>
    <source>
        <strain evidence="8 9">F</strain>
    </source>
</reference>
<dbReference type="InterPro" id="IPR002401">
    <property type="entry name" value="Cyt_P450_E_grp-I"/>
</dbReference>
<evidence type="ECO:0000313" key="8">
    <source>
        <dbReference type="EMBL" id="PMD29755.1"/>
    </source>
</evidence>
<comment type="similarity">
    <text evidence="1 7">Belongs to the cytochrome P450 family.</text>
</comment>
<evidence type="ECO:0000256" key="6">
    <source>
        <dbReference type="PIRSR" id="PIRSR602401-1"/>
    </source>
</evidence>
<keyword evidence="2 6" id="KW-0479">Metal-binding</keyword>
<sequence length="483" mass="55034">PLPPGPKGRFPFMGMTFDMPKTSPWVTITEWANLYGPVTYARVGLTHHIYLNTPEVSREFLDKRSNNYSSRPPSVVGEIVTGNMRSVLMPYGAHWRGTRKTFNALLGAKKCDTYTVIQAKEAVATLKYIFDNPEEWSEHIRRYSISVARSISYGQRVAASGDGFQRDISLLMANFSKVMTPGRYIVEALPFLRYLPSLLQPWMKELGEIRDYEHTSNLNNFKKALQDAEKHPDRPCIARDIQTTIGTRSHSQDLQSATTCNEILGTASETTANSLLFTVMACINFPDCVRKAQEELDRVIGRSRLPTWEDEANLPYIRAFVKEQHRWRTVAPLGFRHYCSKEDEWNGFRIPKGSIVTVNTWGMHMDPNRYPDPHKFDPARFLEHKLGAAAYANAGNVAARDHFSFGNGKRICPGIHLAERSLFIMTARMLQTFTIKPALDAFGHEISVDIHACQTGLVGCPKPFRARFEYRNSEIQNMFQEEW</sequence>
<evidence type="ECO:0000256" key="4">
    <source>
        <dbReference type="ARBA" id="ARBA00023004"/>
    </source>
</evidence>
<dbReference type="PANTHER" id="PTHR46300:SF2">
    <property type="entry name" value="CYTOCHROME P450 MONOOXYGENASE ALNH-RELATED"/>
    <property type="match status" value="1"/>
</dbReference>
<dbReference type="EMBL" id="KZ613971">
    <property type="protein sequence ID" value="PMD29755.1"/>
    <property type="molecule type" value="Genomic_DNA"/>
</dbReference>
<dbReference type="Gene3D" id="1.10.630.10">
    <property type="entry name" value="Cytochrome P450"/>
    <property type="match status" value="1"/>
</dbReference>
<dbReference type="GO" id="GO:0005506">
    <property type="term" value="F:iron ion binding"/>
    <property type="evidence" value="ECO:0007669"/>
    <property type="project" value="InterPro"/>
</dbReference>
<evidence type="ECO:0000256" key="2">
    <source>
        <dbReference type="ARBA" id="ARBA00022723"/>
    </source>
</evidence>
<dbReference type="InterPro" id="IPR017972">
    <property type="entry name" value="Cyt_P450_CS"/>
</dbReference>
<dbReference type="GO" id="GO:0004497">
    <property type="term" value="F:monooxygenase activity"/>
    <property type="evidence" value="ECO:0007669"/>
    <property type="project" value="UniProtKB-KW"/>
</dbReference>
<dbReference type="InterPro" id="IPR050364">
    <property type="entry name" value="Cytochrome_P450_fung"/>
</dbReference>
<organism evidence="8 9">
    <name type="scientific">Hyaloscypha variabilis (strain UAMH 11265 / GT02V1 / F)</name>
    <name type="common">Meliniomyces variabilis</name>
    <dbReference type="NCBI Taxonomy" id="1149755"/>
    <lineage>
        <taxon>Eukaryota</taxon>
        <taxon>Fungi</taxon>
        <taxon>Dikarya</taxon>
        <taxon>Ascomycota</taxon>
        <taxon>Pezizomycotina</taxon>
        <taxon>Leotiomycetes</taxon>
        <taxon>Helotiales</taxon>
        <taxon>Hyaloscyphaceae</taxon>
        <taxon>Hyaloscypha</taxon>
        <taxon>Hyaloscypha variabilis</taxon>
    </lineage>
</organism>
<dbReference type="GO" id="GO:0020037">
    <property type="term" value="F:heme binding"/>
    <property type="evidence" value="ECO:0007669"/>
    <property type="project" value="InterPro"/>
</dbReference>
<comment type="cofactor">
    <cofactor evidence="6">
        <name>heme</name>
        <dbReference type="ChEBI" id="CHEBI:30413"/>
    </cofactor>
</comment>
<dbReference type="PRINTS" id="PR00463">
    <property type="entry name" value="EP450I"/>
</dbReference>
<dbReference type="Proteomes" id="UP000235786">
    <property type="component" value="Unassembled WGS sequence"/>
</dbReference>
<keyword evidence="5 7" id="KW-0503">Monooxygenase</keyword>
<dbReference type="Pfam" id="PF00067">
    <property type="entry name" value="p450"/>
    <property type="match status" value="1"/>
</dbReference>
<dbReference type="AlphaFoldDB" id="A0A2J6QU14"/>
<feature type="non-terminal residue" evidence="8">
    <location>
        <position position="483"/>
    </location>
</feature>
<dbReference type="InterPro" id="IPR036396">
    <property type="entry name" value="Cyt_P450_sf"/>
</dbReference>
<dbReference type="OrthoDB" id="1470350at2759"/>
<keyword evidence="6 7" id="KW-0349">Heme</keyword>
<dbReference type="GO" id="GO:0016705">
    <property type="term" value="F:oxidoreductase activity, acting on paired donors, with incorporation or reduction of molecular oxygen"/>
    <property type="evidence" value="ECO:0007669"/>
    <property type="project" value="InterPro"/>
</dbReference>
<feature type="binding site" description="axial binding residue" evidence="6">
    <location>
        <position position="412"/>
    </location>
    <ligand>
        <name>heme</name>
        <dbReference type="ChEBI" id="CHEBI:30413"/>
    </ligand>
    <ligandPart>
        <name>Fe</name>
        <dbReference type="ChEBI" id="CHEBI:18248"/>
    </ligandPart>
</feature>
<evidence type="ECO:0000313" key="9">
    <source>
        <dbReference type="Proteomes" id="UP000235786"/>
    </source>
</evidence>
<dbReference type="CDD" id="cd11065">
    <property type="entry name" value="CYP64-like"/>
    <property type="match status" value="1"/>
</dbReference>
<keyword evidence="9" id="KW-1185">Reference proteome</keyword>
<name>A0A2J6QU14_HYAVF</name>
<dbReference type="PROSITE" id="PS00086">
    <property type="entry name" value="CYTOCHROME_P450"/>
    <property type="match status" value="1"/>
</dbReference>
<evidence type="ECO:0000256" key="7">
    <source>
        <dbReference type="RuleBase" id="RU000461"/>
    </source>
</evidence>
<dbReference type="PANTHER" id="PTHR46300">
    <property type="entry name" value="P450, PUTATIVE (EUROFUNG)-RELATED-RELATED"/>
    <property type="match status" value="1"/>
</dbReference>
<keyword evidence="4 6" id="KW-0408">Iron</keyword>
<feature type="non-terminal residue" evidence="8">
    <location>
        <position position="1"/>
    </location>
</feature>
<evidence type="ECO:0000256" key="5">
    <source>
        <dbReference type="ARBA" id="ARBA00023033"/>
    </source>
</evidence>
<dbReference type="SUPFAM" id="SSF48264">
    <property type="entry name" value="Cytochrome P450"/>
    <property type="match status" value="1"/>
</dbReference>
<accession>A0A2J6QU14</accession>
<evidence type="ECO:0000256" key="3">
    <source>
        <dbReference type="ARBA" id="ARBA00023002"/>
    </source>
</evidence>
<protein>
    <submittedName>
        <fullName evidence="8">Cytochrome P450</fullName>
    </submittedName>
</protein>